<dbReference type="AlphaFoldDB" id="A0A520N6X5"/>
<feature type="transmembrane region" description="Helical" evidence="1">
    <location>
        <begin position="6"/>
        <end position="26"/>
    </location>
</feature>
<keyword evidence="1" id="KW-0472">Membrane</keyword>
<dbReference type="SMART" id="SM00450">
    <property type="entry name" value="RHOD"/>
    <property type="match status" value="1"/>
</dbReference>
<dbReference type="InterPro" id="IPR050229">
    <property type="entry name" value="GlpE_sulfurtransferase"/>
</dbReference>
<dbReference type="PANTHER" id="PTHR43031">
    <property type="entry name" value="FAD-DEPENDENT OXIDOREDUCTASE"/>
    <property type="match status" value="1"/>
</dbReference>
<dbReference type="SUPFAM" id="SSF52821">
    <property type="entry name" value="Rhodanese/Cell cycle control phosphatase"/>
    <property type="match status" value="1"/>
</dbReference>
<sequence>MEIINFLIEHYYLSIPLLTVLVLLILSNAKKGGKKISCQTLISMTNQNRALIIDIRDSESFNAGHITASKNIPQNELTRRINEITNIDKSVILVCDMGNISPNAGEALKKEGFEDIYLLKGGINQWRMDNLPLV</sequence>
<dbReference type="Proteomes" id="UP000315283">
    <property type="component" value="Unassembled WGS sequence"/>
</dbReference>
<keyword evidence="1" id="KW-0812">Transmembrane</keyword>
<proteinExistence type="predicted"/>
<dbReference type="InterPro" id="IPR036873">
    <property type="entry name" value="Rhodanese-like_dom_sf"/>
</dbReference>
<dbReference type="InterPro" id="IPR001763">
    <property type="entry name" value="Rhodanese-like_dom"/>
</dbReference>
<name>A0A520N6X5_9GAMM</name>
<dbReference type="Gene3D" id="3.40.250.10">
    <property type="entry name" value="Rhodanese-like domain"/>
    <property type="match status" value="1"/>
</dbReference>
<dbReference type="EMBL" id="SHBJ01000002">
    <property type="protein sequence ID" value="RZO29192.1"/>
    <property type="molecule type" value="Genomic_DNA"/>
</dbReference>
<evidence type="ECO:0000259" key="2">
    <source>
        <dbReference type="PROSITE" id="PS50206"/>
    </source>
</evidence>
<feature type="domain" description="Rhodanese" evidence="2">
    <location>
        <begin position="46"/>
        <end position="134"/>
    </location>
</feature>
<dbReference type="Pfam" id="PF00581">
    <property type="entry name" value="Rhodanese"/>
    <property type="match status" value="1"/>
</dbReference>
<accession>A0A520N6X5</accession>
<keyword evidence="1" id="KW-1133">Transmembrane helix</keyword>
<organism evidence="3 4">
    <name type="scientific">SAR86 cluster bacterium</name>
    <dbReference type="NCBI Taxonomy" id="2030880"/>
    <lineage>
        <taxon>Bacteria</taxon>
        <taxon>Pseudomonadati</taxon>
        <taxon>Pseudomonadota</taxon>
        <taxon>Gammaproteobacteria</taxon>
        <taxon>SAR86 cluster</taxon>
    </lineage>
</organism>
<dbReference type="PANTHER" id="PTHR43031:SF18">
    <property type="entry name" value="RHODANESE-RELATED SULFURTRANSFERASES"/>
    <property type="match status" value="1"/>
</dbReference>
<protein>
    <submittedName>
        <fullName evidence="3">Rhodanese-like domain-containing protein</fullName>
    </submittedName>
</protein>
<gene>
    <name evidence="3" type="ORF">EVA97_00500</name>
</gene>
<dbReference type="PROSITE" id="PS50206">
    <property type="entry name" value="RHODANESE_3"/>
    <property type="match status" value="1"/>
</dbReference>
<evidence type="ECO:0000313" key="4">
    <source>
        <dbReference type="Proteomes" id="UP000315283"/>
    </source>
</evidence>
<evidence type="ECO:0000256" key="1">
    <source>
        <dbReference type="SAM" id="Phobius"/>
    </source>
</evidence>
<comment type="caution">
    <text evidence="3">The sequence shown here is derived from an EMBL/GenBank/DDBJ whole genome shotgun (WGS) entry which is preliminary data.</text>
</comment>
<reference evidence="3 4" key="1">
    <citation type="submission" date="2019-02" db="EMBL/GenBank/DDBJ databases">
        <title>Prokaryotic population dynamics and viral predation in marine succession experiment using metagenomics: the confinement effect.</title>
        <authorList>
            <person name="Haro-Moreno J.M."/>
            <person name="Rodriguez-Valera F."/>
            <person name="Lopez-Perez M."/>
        </authorList>
    </citation>
    <scope>NUCLEOTIDE SEQUENCE [LARGE SCALE GENOMIC DNA]</scope>
    <source>
        <strain evidence="3">MED-G164</strain>
    </source>
</reference>
<dbReference type="CDD" id="cd00158">
    <property type="entry name" value="RHOD"/>
    <property type="match status" value="1"/>
</dbReference>
<evidence type="ECO:0000313" key="3">
    <source>
        <dbReference type="EMBL" id="RZO29192.1"/>
    </source>
</evidence>